<evidence type="ECO:0000256" key="4">
    <source>
        <dbReference type="ARBA" id="ARBA00023004"/>
    </source>
</evidence>
<dbReference type="InterPro" id="IPR036922">
    <property type="entry name" value="Rieske_2Fe-2S_sf"/>
</dbReference>
<keyword evidence="9" id="KW-1185">Reference proteome</keyword>
<keyword evidence="3" id="KW-0560">Oxidoreductase</keyword>
<gene>
    <name evidence="8" type="ORF">PCC79_01690</name>
</gene>
<dbReference type="PANTHER" id="PTHR21496:SF23">
    <property type="entry name" value="3-PHENYLPROPIONATE_CINNAMIC ACID DIOXYGENASE FERREDOXIN SUBUNIT"/>
    <property type="match status" value="1"/>
</dbReference>
<evidence type="ECO:0000256" key="2">
    <source>
        <dbReference type="ARBA" id="ARBA00022723"/>
    </source>
</evidence>
<protein>
    <submittedName>
        <fullName evidence="8">Nitrite reductase (NAD(P)H) small subunit</fullName>
    </submittedName>
</protein>
<reference evidence="8 9" key="1">
    <citation type="journal article" date="2023" name="Environ Microbiome">
        <title>A coral-associated actinobacterium mitigates coral bleaching under heat stress.</title>
        <authorList>
            <person name="Li J."/>
            <person name="Zou Y."/>
            <person name="Li Q."/>
            <person name="Zhang J."/>
            <person name="Bourne D.G."/>
            <person name="Lyu Y."/>
            <person name="Liu C."/>
            <person name="Zhang S."/>
        </authorList>
    </citation>
    <scope>NUCLEOTIDE SEQUENCE [LARGE SCALE GENOMIC DNA]</scope>
    <source>
        <strain evidence="8 9">SCSIO 13291</strain>
    </source>
</reference>
<keyword evidence="6" id="KW-0534">Nitrate assimilation</keyword>
<proteinExistence type="predicted"/>
<dbReference type="PROSITE" id="PS51296">
    <property type="entry name" value="RIESKE"/>
    <property type="match status" value="1"/>
</dbReference>
<accession>A0ABZ3C838</accession>
<evidence type="ECO:0000313" key="9">
    <source>
        <dbReference type="Proteomes" id="UP001434337"/>
    </source>
</evidence>
<dbReference type="SUPFAM" id="SSF50022">
    <property type="entry name" value="ISP domain"/>
    <property type="match status" value="1"/>
</dbReference>
<keyword evidence="5" id="KW-0411">Iron-sulfur</keyword>
<name>A0ABZ3C838_9ACTN</name>
<dbReference type="RefSeq" id="WP_342372810.1">
    <property type="nucleotide sequence ID" value="NZ_CP115965.1"/>
</dbReference>
<evidence type="ECO:0000256" key="3">
    <source>
        <dbReference type="ARBA" id="ARBA00023002"/>
    </source>
</evidence>
<evidence type="ECO:0000259" key="7">
    <source>
        <dbReference type="PROSITE" id="PS51296"/>
    </source>
</evidence>
<keyword evidence="1" id="KW-0001">2Fe-2S</keyword>
<dbReference type="PANTHER" id="PTHR21496">
    <property type="entry name" value="FERREDOXIN-RELATED"/>
    <property type="match status" value="1"/>
</dbReference>
<keyword evidence="4" id="KW-0408">Iron</keyword>
<dbReference type="EMBL" id="CP115965">
    <property type="protein sequence ID" value="WZW98949.1"/>
    <property type="molecule type" value="Genomic_DNA"/>
</dbReference>
<evidence type="ECO:0000313" key="8">
    <source>
        <dbReference type="EMBL" id="WZW98949.1"/>
    </source>
</evidence>
<evidence type="ECO:0000256" key="1">
    <source>
        <dbReference type="ARBA" id="ARBA00022714"/>
    </source>
</evidence>
<sequence length="105" mass="11318">MSDAIEIDVCALGDLAVEEGRTYVVADEQLALFRMRDDTVHALGAVCPHRGGPIADGQCDEAVVWCPLHAFGYDLATGACVNGDFRLPRFDARVEDGRVVVTVPE</sequence>
<keyword evidence="2" id="KW-0479">Metal-binding</keyword>
<dbReference type="InterPro" id="IPR017941">
    <property type="entry name" value="Rieske_2Fe-2S"/>
</dbReference>
<feature type="domain" description="Rieske" evidence="7">
    <location>
        <begin position="7"/>
        <end position="101"/>
    </location>
</feature>
<evidence type="ECO:0000256" key="5">
    <source>
        <dbReference type="ARBA" id="ARBA00023014"/>
    </source>
</evidence>
<dbReference type="InterPro" id="IPR012748">
    <property type="entry name" value="Rieske-like_NirD"/>
</dbReference>
<dbReference type="Proteomes" id="UP001434337">
    <property type="component" value="Chromosome"/>
</dbReference>
<dbReference type="Pfam" id="PF13806">
    <property type="entry name" value="Rieske_2"/>
    <property type="match status" value="1"/>
</dbReference>
<organism evidence="8 9">
    <name type="scientific">Propioniciclava soli</name>
    <dbReference type="NCBI Taxonomy" id="2775081"/>
    <lineage>
        <taxon>Bacteria</taxon>
        <taxon>Bacillati</taxon>
        <taxon>Actinomycetota</taxon>
        <taxon>Actinomycetes</taxon>
        <taxon>Propionibacteriales</taxon>
        <taxon>Propionibacteriaceae</taxon>
        <taxon>Propioniciclava</taxon>
    </lineage>
</organism>
<evidence type="ECO:0000256" key="6">
    <source>
        <dbReference type="ARBA" id="ARBA00023063"/>
    </source>
</evidence>
<dbReference type="Gene3D" id="2.102.10.10">
    <property type="entry name" value="Rieske [2Fe-2S] iron-sulphur domain"/>
    <property type="match status" value="1"/>
</dbReference>